<dbReference type="AlphaFoldDB" id="A0AAP0CBM5"/>
<reference evidence="5 6" key="1">
    <citation type="submission" date="2024-04" db="EMBL/GenBank/DDBJ databases">
        <title>The reference genome of an endangered Asteraceae, Deinandra increscens subsp. villosa, native to the Central Coast of California.</title>
        <authorList>
            <person name="Guilliams M."/>
            <person name="Hasenstab-Lehman K."/>
            <person name="Meyer R."/>
            <person name="Mcevoy S."/>
        </authorList>
    </citation>
    <scope>NUCLEOTIDE SEQUENCE [LARGE SCALE GENOMIC DNA]</scope>
    <source>
        <tissue evidence="5">Leaf</tissue>
    </source>
</reference>
<keyword evidence="2" id="KW-0677">Repeat</keyword>
<dbReference type="Pfam" id="PF13499">
    <property type="entry name" value="EF-hand_7"/>
    <property type="match status" value="2"/>
</dbReference>
<dbReference type="CDD" id="cd00051">
    <property type="entry name" value="EFh"/>
    <property type="match status" value="2"/>
</dbReference>
<comment type="caution">
    <text evidence="5">The sequence shown here is derived from an EMBL/GenBank/DDBJ whole genome shotgun (WGS) entry which is preliminary data.</text>
</comment>
<dbReference type="Proteomes" id="UP001408789">
    <property type="component" value="Unassembled WGS sequence"/>
</dbReference>
<dbReference type="InterPro" id="IPR039647">
    <property type="entry name" value="EF_hand_pair_protein_CML-like"/>
</dbReference>
<dbReference type="SUPFAM" id="SSF47473">
    <property type="entry name" value="EF-hand"/>
    <property type="match status" value="1"/>
</dbReference>
<dbReference type="EMBL" id="JBCNJP010000027">
    <property type="protein sequence ID" value="KAK9051077.1"/>
    <property type="molecule type" value="Genomic_DNA"/>
</dbReference>
<gene>
    <name evidence="5" type="ORF">SSX86_027703</name>
</gene>
<dbReference type="InterPro" id="IPR018247">
    <property type="entry name" value="EF_Hand_1_Ca_BS"/>
</dbReference>
<keyword evidence="1" id="KW-0479">Metal-binding</keyword>
<evidence type="ECO:0000313" key="6">
    <source>
        <dbReference type="Proteomes" id="UP001408789"/>
    </source>
</evidence>
<feature type="domain" description="EF-hand" evidence="4">
    <location>
        <begin position="49"/>
        <end position="84"/>
    </location>
</feature>
<proteinExistence type="predicted"/>
<dbReference type="InterPro" id="IPR011992">
    <property type="entry name" value="EF-hand-dom_pair"/>
</dbReference>
<evidence type="ECO:0000256" key="2">
    <source>
        <dbReference type="ARBA" id="ARBA00022737"/>
    </source>
</evidence>
<evidence type="ECO:0000256" key="3">
    <source>
        <dbReference type="ARBA" id="ARBA00022837"/>
    </source>
</evidence>
<protein>
    <recommendedName>
        <fullName evidence="4">EF-hand domain-containing protein</fullName>
    </recommendedName>
</protein>
<dbReference type="FunFam" id="1.10.238.10:FF:000001">
    <property type="entry name" value="Calmodulin 1"/>
    <property type="match status" value="1"/>
</dbReference>
<evidence type="ECO:0000256" key="1">
    <source>
        <dbReference type="ARBA" id="ARBA00022723"/>
    </source>
</evidence>
<dbReference type="Gene3D" id="1.10.238.10">
    <property type="entry name" value="EF-hand"/>
    <property type="match status" value="2"/>
</dbReference>
<dbReference type="PANTHER" id="PTHR10891">
    <property type="entry name" value="EF-HAND CALCIUM-BINDING DOMAIN CONTAINING PROTEIN"/>
    <property type="match status" value="1"/>
</dbReference>
<dbReference type="GO" id="GO:0005509">
    <property type="term" value="F:calcium ion binding"/>
    <property type="evidence" value="ECO:0007669"/>
    <property type="project" value="InterPro"/>
</dbReference>
<dbReference type="SMART" id="SM00054">
    <property type="entry name" value="EFh"/>
    <property type="match status" value="4"/>
</dbReference>
<organism evidence="5 6">
    <name type="scientific">Deinandra increscens subsp. villosa</name>
    <dbReference type="NCBI Taxonomy" id="3103831"/>
    <lineage>
        <taxon>Eukaryota</taxon>
        <taxon>Viridiplantae</taxon>
        <taxon>Streptophyta</taxon>
        <taxon>Embryophyta</taxon>
        <taxon>Tracheophyta</taxon>
        <taxon>Spermatophyta</taxon>
        <taxon>Magnoliopsida</taxon>
        <taxon>eudicotyledons</taxon>
        <taxon>Gunneridae</taxon>
        <taxon>Pentapetalae</taxon>
        <taxon>asterids</taxon>
        <taxon>campanulids</taxon>
        <taxon>Asterales</taxon>
        <taxon>Asteraceae</taxon>
        <taxon>Asteroideae</taxon>
        <taxon>Heliantheae alliance</taxon>
        <taxon>Madieae</taxon>
        <taxon>Madiinae</taxon>
        <taxon>Deinandra</taxon>
    </lineage>
</organism>
<sequence>MAPETNKQSVFPTDREEVTKIFNRFDTNGDGRISEDELIGILKSLGSGTSPEDVKRTMSEIDADSDGFISLDEFIGFCKGIAGESEGDDGISDLREAFKLYDLNNNGVISANELQQILSRLGESYTVENCANMIKSVDKDGDGFVDFEEFRKMMSKSSGDGAP</sequence>
<feature type="domain" description="EF-hand" evidence="4">
    <location>
        <begin position="13"/>
        <end position="48"/>
    </location>
</feature>
<accession>A0AAP0CBM5</accession>
<keyword evidence="6" id="KW-1185">Reference proteome</keyword>
<dbReference type="PROSITE" id="PS50222">
    <property type="entry name" value="EF_HAND_2"/>
    <property type="match status" value="4"/>
</dbReference>
<dbReference type="InterPro" id="IPR002048">
    <property type="entry name" value="EF_hand_dom"/>
</dbReference>
<keyword evidence="3" id="KW-0106">Calcium</keyword>
<evidence type="ECO:0000259" key="4">
    <source>
        <dbReference type="PROSITE" id="PS50222"/>
    </source>
</evidence>
<feature type="domain" description="EF-hand" evidence="4">
    <location>
        <begin position="125"/>
        <end position="160"/>
    </location>
</feature>
<name>A0AAP0CBM5_9ASTR</name>
<feature type="domain" description="EF-hand" evidence="4">
    <location>
        <begin position="89"/>
        <end position="124"/>
    </location>
</feature>
<evidence type="ECO:0000313" key="5">
    <source>
        <dbReference type="EMBL" id="KAK9051077.1"/>
    </source>
</evidence>
<dbReference type="PROSITE" id="PS00018">
    <property type="entry name" value="EF_HAND_1"/>
    <property type="match status" value="4"/>
</dbReference>